<evidence type="ECO:0008006" key="4">
    <source>
        <dbReference type="Google" id="ProtNLM"/>
    </source>
</evidence>
<sequence>MKISSLFISLFAGLTLNVAAAADLLKTGDELPKLTLTDQFDKAGAIPTATKLIVFMADPTAGRMIVSYIDSKSSAWLAQKHAVILSDIHKMPAMMKLFAFPELRSKFYSIILGREEADLAMFPHQKSCATVLATQANTITTIQYACSEKELSVQMEAH</sequence>
<dbReference type="AlphaFoldDB" id="A0A809RSJ2"/>
<organism evidence="2 3">
    <name type="scientific">Sulfuriferula nivalis</name>
    <dbReference type="NCBI Taxonomy" id="2675298"/>
    <lineage>
        <taxon>Bacteria</taxon>
        <taxon>Pseudomonadati</taxon>
        <taxon>Pseudomonadota</taxon>
        <taxon>Betaproteobacteria</taxon>
        <taxon>Nitrosomonadales</taxon>
        <taxon>Sulfuricellaceae</taxon>
        <taxon>Sulfuriferula</taxon>
    </lineage>
</organism>
<name>A0A809RSJ2_9PROT</name>
<evidence type="ECO:0000313" key="2">
    <source>
        <dbReference type="EMBL" id="BBP01851.1"/>
    </source>
</evidence>
<reference evidence="3" key="1">
    <citation type="submission" date="2019-11" db="EMBL/GenBank/DDBJ databases">
        <title>Isolation and characterization of a novel species in the genus Sulfuriferula.</title>
        <authorList>
            <person name="Mochizuki J."/>
            <person name="Kojima H."/>
            <person name="Fukui M."/>
        </authorList>
    </citation>
    <scope>NUCLEOTIDE SEQUENCE [LARGE SCALE GENOMIC DNA]</scope>
    <source>
        <strain evidence="3">SGTM</strain>
    </source>
</reference>
<feature type="chain" id="PRO_5032752168" description="FAD/FMN-containing dehydrogenase" evidence="1">
    <location>
        <begin position="22"/>
        <end position="158"/>
    </location>
</feature>
<proteinExistence type="predicted"/>
<protein>
    <recommendedName>
        <fullName evidence="4">FAD/FMN-containing dehydrogenase</fullName>
    </recommendedName>
</protein>
<evidence type="ECO:0000313" key="3">
    <source>
        <dbReference type="Proteomes" id="UP000463939"/>
    </source>
</evidence>
<keyword evidence="3" id="KW-1185">Reference proteome</keyword>
<gene>
    <name evidence="2" type="ORF">SFSGTM_25590</name>
</gene>
<evidence type="ECO:0000256" key="1">
    <source>
        <dbReference type="SAM" id="SignalP"/>
    </source>
</evidence>
<keyword evidence="1" id="KW-0732">Signal</keyword>
<dbReference type="KEGG" id="sniv:SFSGTM_25590"/>
<dbReference type="Proteomes" id="UP000463939">
    <property type="component" value="Chromosome"/>
</dbReference>
<accession>A0A809RSJ2</accession>
<feature type="signal peptide" evidence="1">
    <location>
        <begin position="1"/>
        <end position="21"/>
    </location>
</feature>
<dbReference type="EMBL" id="AP021881">
    <property type="protein sequence ID" value="BBP01851.1"/>
    <property type="molecule type" value="Genomic_DNA"/>
</dbReference>
<dbReference type="RefSeq" id="WP_162085569.1">
    <property type="nucleotide sequence ID" value="NZ_AP021881.1"/>
</dbReference>